<evidence type="ECO:0000256" key="7">
    <source>
        <dbReference type="RuleBase" id="RU910716"/>
    </source>
</evidence>
<feature type="transmembrane region" description="Helical" evidence="7">
    <location>
        <begin position="31"/>
        <end position="55"/>
    </location>
</feature>
<feature type="region of interest" description="Disordered" evidence="8">
    <location>
        <begin position="525"/>
        <end position="552"/>
    </location>
</feature>
<keyword evidence="3" id="KW-1003">Cell membrane</keyword>
<gene>
    <name evidence="10" type="primary">LOC107220108</name>
</gene>
<evidence type="ECO:0000256" key="4">
    <source>
        <dbReference type="ARBA" id="ARBA00022692"/>
    </source>
</evidence>
<dbReference type="GeneID" id="107220108"/>
<feature type="transmembrane region" description="Helical" evidence="7">
    <location>
        <begin position="129"/>
        <end position="154"/>
    </location>
</feature>
<evidence type="ECO:0000256" key="5">
    <source>
        <dbReference type="ARBA" id="ARBA00022989"/>
    </source>
</evidence>
<evidence type="ECO:0000256" key="3">
    <source>
        <dbReference type="ARBA" id="ARBA00022475"/>
    </source>
</evidence>
<dbReference type="InterPro" id="IPR050895">
    <property type="entry name" value="XK-related_scramblase"/>
</dbReference>
<proteinExistence type="inferred from homology"/>
<evidence type="ECO:0000313" key="10">
    <source>
        <dbReference type="RefSeq" id="XP_046594380.1"/>
    </source>
</evidence>
<evidence type="ECO:0000313" key="9">
    <source>
        <dbReference type="Proteomes" id="UP000829291"/>
    </source>
</evidence>
<evidence type="ECO:0000256" key="6">
    <source>
        <dbReference type="ARBA" id="ARBA00023136"/>
    </source>
</evidence>
<comment type="subcellular location">
    <subcellularLocation>
        <location evidence="1">Cell membrane</location>
        <topology evidence="1">Multi-pass membrane protein</topology>
    </subcellularLocation>
    <subcellularLocation>
        <location evidence="7">Membrane</location>
        <topology evidence="7">Multi-pass membrane protein</topology>
    </subcellularLocation>
</comment>
<protein>
    <recommendedName>
        <fullName evidence="7">XK-related protein</fullName>
    </recommendedName>
</protein>
<dbReference type="InterPro" id="IPR018629">
    <property type="entry name" value="XK-rel"/>
</dbReference>
<accession>A0ABM3G2B2</accession>
<evidence type="ECO:0000256" key="2">
    <source>
        <dbReference type="ARBA" id="ARBA00008789"/>
    </source>
</evidence>
<dbReference type="Pfam" id="PF09815">
    <property type="entry name" value="XK-related"/>
    <property type="match status" value="1"/>
</dbReference>
<dbReference type="RefSeq" id="XP_046594380.1">
    <property type="nucleotide sequence ID" value="XM_046738424.1"/>
</dbReference>
<keyword evidence="9" id="KW-1185">Reference proteome</keyword>
<keyword evidence="6 7" id="KW-0472">Membrane</keyword>
<evidence type="ECO:0000256" key="1">
    <source>
        <dbReference type="ARBA" id="ARBA00004651"/>
    </source>
</evidence>
<dbReference type="PANTHER" id="PTHR16024:SF28">
    <property type="entry name" value="XK-RELATED PROTEIN"/>
    <property type="match status" value="1"/>
</dbReference>
<feature type="compositionally biased region" description="Polar residues" evidence="8">
    <location>
        <begin position="525"/>
        <end position="542"/>
    </location>
</feature>
<dbReference type="Proteomes" id="UP000829291">
    <property type="component" value="Chromosome 1"/>
</dbReference>
<keyword evidence="5 7" id="KW-1133">Transmembrane helix</keyword>
<feature type="transmembrane region" description="Helical" evidence="7">
    <location>
        <begin position="102"/>
        <end position="123"/>
    </location>
</feature>
<dbReference type="PANTHER" id="PTHR16024">
    <property type="entry name" value="XK-RELATED PROTEIN"/>
    <property type="match status" value="1"/>
</dbReference>
<evidence type="ECO:0000256" key="8">
    <source>
        <dbReference type="SAM" id="MobiDB-lite"/>
    </source>
</evidence>
<keyword evidence="4 7" id="KW-0812">Transmembrane</keyword>
<comment type="similarity">
    <text evidence="2 7">Belongs to the XK family.</text>
</comment>
<reference evidence="10" key="1">
    <citation type="submission" date="2025-08" db="UniProtKB">
        <authorList>
            <consortium name="RefSeq"/>
        </authorList>
    </citation>
    <scope>IDENTIFICATION</scope>
    <source>
        <tissue evidence="10">Thorax and Abdomen</tissue>
    </source>
</reference>
<sequence length="1055" mass="119167">MRRARPDKCENAWPSLTLQAFWRGGMLTSRIAALVLAAVCIKEWIFLLLGIHWLGMTTWVILQNTDFCSTKWEERIYNCVIGVIYCFDFFNLCEGQSRYRVLCFYLVTIAQNIVFLSIYIIYVKSSLKFAVLTISMVMIIGGTVIGLISMLLYYGKFHPAGPIKLCDSSNNDAETASQKTVDKSGTLRSLKHRWHASVLSIPHSVDLSQVTTVSDDITADKKSLLTNIVQSSEFVEEGIVNQSCDVSDVTETVVKVVVENSNINEVTCSSSQNYISTVHNLSNSPNSQNMTNEILHSQIPGNYQNFSRSNLPHSINVDSDVEDDYVECNNIETLRRQKRRGICSPVELGLETDDSKSDDLNSSLQSQKRRGICSSAQLGLELVTDEDNYVEKNFKFEKRRPMIATESEIGFDLNSFAENSSPLSPTSTELLALQDSIKDRERLDTPVISETDKISESDKISEEISQKEETMSHVTSVHDYENVCPLGIARPPWCIRSWKGYTDIETYIHDDSVVRDRRRDTLTSSATGTTFSSEFSDPTCTSPAPRKGLKRSRQDDYLDTLVYDLEDWESNVTSNEEISTSTLSDIDEEEANLFVAKPIVIDDKGGMFALDTILEEREDSVSSSDTGIDLRRANNCSVSTLVATIDEIRKCTAENSPRHVYHRTESQWEDLDPKMLIKKVQLAKVLFSNDFNKFSPCKDVPHSSLLDSSLIFNSAKEIEAMKEMTKCYSTASIRRTPLINAILSDSPILGPKAKIQKYNSIADDLNISNLEEHNVYVEMRPLIPEKSDEVRKMIPTMTPSNINPSNPRPKTEIVENMTLESEGAHENFIAEEAAVIQSSENYQAPLVTFSRAPIPPSETFSNGELPKVPPIEPKAVPPVLNANFSYPVGVHASYEKRRRNVNRPRRKFSLLRERFEPKSERLIYTVTPQSRNSNLLTEPRTMLYLDQTKFSACDKQMSIILNDKFNAEDFTASYDKENLTPAVTSRISHWNSFINEHNSSISDKLEMKDNNFGSLSNLKEKRSIFLKQVLSPPKFQNWGKKRTFSPNAKMLPKAL</sequence>
<name>A0ABM3G2B2_NEOLC</name>
<organism evidence="9 10">
    <name type="scientific">Neodiprion lecontei</name>
    <name type="common">Redheaded pine sawfly</name>
    <dbReference type="NCBI Taxonomy" id="441921"/>
    <lineage>
        <taxon>Eukaryota</taxon>
        <taxon>Metazoa</taxon>
        <taxon>Ecdysozoa</taxon>
        <taxon>Arthropoda</taxon>
        <taxon>Hexapoda</taxon>
        <taxon>Insecta</taxon>
        <taxon>Pterygota</taxon>
        <taxon>Neoptera</taxon>
        <taxon>Endopterygota</taxon>
        <taxon>Hymenoptera</taxon>
        <taxon>Tenthredinoidea</taxon>
        <taxon>Diprionidae</taxon>
        <taxon>Diprioninae</taxon>
        <taxon>Neodiprion</taxon>
    </lineage>
</organism>